<dbReference type="EMBL" id="JBBKAR010000002">
    <property type="protein sequence ID" value="MEJ8302651.1"/>
    <property type="molecule type" value="Genomic_DNA"/>
</dbReference>
<evidence type="ECO:0000313" key="1">
    <source>
        <dbReference type="EMBL" id="MEJ8302651.1"/>
    </source>
</evidence>
<organism evidence="1 2">
    <name type="scientific">Saccharibacillus sacchari</name>
    <dbReference type="NCBI Taxonomy" id="456493"/>
    <lineage>
        <taxon>Bacteria</taxon>
        <taxon>Bacillati</taxon>
        <taxon>Bacillota</taxon>
        <taxon>Bacilli</taxon>
        <taxon>Bacillales</taxon>
        <taxon>Paenibacillaceae</taxon>
        <taxon>Saccharibacillus</taxon>
    </lineage>
</organism>
<proteinExistence type="predicted"/>
<evidence type="ECO:0000313" key="2">
    <source>
        <dbReference type="Proteomes" id="UP001380953"/>
    </source>
</evidence>
<reference evidence="1" key="1">
    <citation type="submission" date="2024-03" db="EMBL/GenBank/DDBJ databases">
        <title>Whole genome sequecning of epiphytes from Marcgravia umbellata leaves.</title>
        <authorList>
            <person name="Kumar G."/>
            <person name="Savka M.A."/>
        </authorList>
    </citation>
    <scope>NUCLEOTIDE SEQUENCE</scope>
    <source>
        <strain evidence="1">RIT_BL5</strain>
    </source>
</reference>
<protein>
    <submittedName>
        <fullName evidence="1">Uncharacterized protein</fullName>
    </submittedName>
</protein>
<accession>A0ACC6P6W1</accession>
<name>A0ACC6P6W1_9BACL</name>
<gene>
    <name evidence="1" type="ORF">WKI47_01840</name>
</gene>
<keyword evidence="2" id="KW-1185">Reference proteome</keyword>
<sequence>MDERTSKQEEIVDLSMLNNKKETMRNLILGSEKSGKTALCKILFKTYYDRGFVPVYIESIDIKGHALVDIQKTVYKNYERQYSSGSLEHYKQLSYDRKILFIEDWGRNKLNAKYKSELLKNICSVYPNVFITGDDMLRYFDFIDESDKEQNFFEGFEKLEVMQFGHLKRSKLIDKWNTLGQDNLISDKMLAEKNDMMARDVNVVIGNNFVPSYPFFLMILLQTAESGLPHNNKESAYGYYYELLITQSFVNLKMQHNEIDAYYTYISELAYHFFEKDISEVTKEEFQNFNNCFNKEYDSHHQLDKMLKRLLNSSILESQSGSYKFKYRYIYYYFVAKYLSTRLAESEVRRIVIKMCADIYIEEYANIFMFLTHLSKDPYILEEINKQAKQVFNEIIPTTLDNDITRLNKLAIQVPKIVYKNIEVKKHREERLIAMDEEKEEQLRRDQVIKREENKKNNSMDDAAKLNVAFKTIEILGQILRNHYGSIKADQKYMLAEEAYLIGLRTLGTFLTALNENIENIAVKVQRIIEQEEVELNKSEIEHKASLILFNLSCAISYHTIRKVAESVGSNDLYSTYQKITDRYDTVAVKLIEVSIKLDQSRSLPYNYIKKLTESISGNIMAESLLKVLVI</sequence>
<feature type="non-terminal residue" evidence="1">
    <location>
        <position position="631"/>
    </location>
</feature>
<comment type="caution">
    <text evidence="1">The sequence shown here is derived from an EMBL/GenBank/DDBJ whole genome shotgun (WGS) entry which is preliminary data.</text>
</comment>
<dbReference type="Proteomes" id="UP001380953">
    <property type="component" value="Unassembled WGS sequence"/>
</dbReference>